<feature type="compositionally biased region" description="Low complexity" evidence="2">
    <location>
        <begin position="25"/>
        <end position="49"/>
    </location>
</feature>
<dbReference type="PANTHER" id="PTHR47717:SF1">
    <property type="entry name" value="PEPTIDYL-PROLYL CIS-TRANS ISOMERASE FKBP19, CHLOROPLASTIC"/>
    <property type="match status" value="1"/>
</dbReference>
<dbReference type="SUPFAM" id="SSF54534">
    <property type="entry name" value="FKBP-like"/>
    <property type="match status" value="1"/>
</dbReference>
<evidence type="ECO:0000256" key="1">
    <source>
        <dbReference type="PROSITE-ProRule" id="PRU00277"/>
    </source>
</evidence>
<keyword evidence="1" id="KW-0413">Isomerase</keyword>
<comment type="caution">
    <text evidence="5">The sequence shown here is derived from an EMBL/GenBank/DDBJ whole genome shotgun (WGS) entry which is preliminary data.</text>
</comment>
<dbReference type="AlphaFoldDB" id="A0AAD2CPC3"/>
<dbReference type="EC" id="5.2.1.8" evidence="1"/>
<dbReference type="PROSITE" id="PS50059">
    <property type="entry name" value="FKBP_PPIASE"/>
    <property type="match status" value="1"/>
</dbReference>
<gene>
    <name evidence="5" type="ORF">CYCCA115_LOCUS2667</name>
</gene>
<keyword evidence="6" id="KW-1185">Reference proteome</keyword>
<organism evidence="5 6">
    <name type="scientific">Cylindrotheca closterium</name>
    <dbReference type="NCBI Taxonomy" id="2856"/>
    <lineage>
        <taxon>Eukaryota</taxon>
        <taxon>Sar</taxon>
        <taxon>Stramenopiles</taxon>
        <taxon>Ochrophyta</taxon>
        <taxon>Bacillariophyta</taxon>
        <taxon>Bacillariophyceae</taxon>
        <taxon>Bacillariophycidae</taxon>
        <taxon>Bacillariales</taxon>
        <taxon>Bacillariaceae</taxon>
        <taxon>Cylindrotheca</taxon>
    </lineage>
</organism>
<feature type="signal peptide" evidence="3">
    <location>
        <begin position="1"/>
        <end position="20"/>
    </location>
</feature>
<feature type="compositionally biased region" description="Polar residues" evidence="2">
    <location>
        <begin position="89"/>
        <end position="98"/>
    </location>
</feature>
<dbReference type="Proteomes" id="UP001295423">
    <property type="component" value="Unassembled WGS sequence"/>
</dbReference>
<evidence type="ECO:0000313" key="6">
    <source>
        <dbReference type="Proteomes" id="UP001295423"/>
    </source>
</evidence>
<name>A0AAD2CPC3_9STRA</name>
<proteinExistence type="predicted"/>
<sequence>MRLRYTIAFLATIAWTTVEGLAPATPTGTTTTTCQTSSERTSDSSSIPSSNLVDFSLQERRKVLATFASVTSILLSSTESAVAETTSSKPSEFTSVGTQAPAPDGNQPFVTLENGIKIKDFREGTGDAAVGKNSKVSIQCSGRLLNLNGVVFYNTKNNNPDGFGALPLELSLGKGEAVPGLEAGLIGMKKGGIRRIIVPQDLAYNKFPDLEPKPMNTNDQRALDSVVKNSRRDGAILFDVQVERLK</sequence>
<reference evidence="5" key="1">
    <citation type="submission" date="2023-08" db="EMBL/GenBank/DDBJ databases">
        <authorList>
            <person name="Audoor S."/>
            <person name="Bilcke G."/>
        </authorList>
    </citation>
    <scope>NUCLEOTIDE SEQUENCE</scope>
</reference>
<dbReference type="PANTHER" id="PTHR47717">
    <property type="entry name" value="PEPTIDYL-PROLYL CIS-TRANS ISOMERASE FKBP19, CHLOROPLASTIC"/>
    <property type="match status" value="1"/>
</dbReference>
<dbReference type="Pfam" id="PF00254">
    <property type="entry name" value="FKBP_C"/>
    <property type="match status" value="1"/>
</dbReference>
<keyword evidence="3" id="KW-0732">Signal</keyword>
<accession>A0AAD2CPC3</accession>
<comment type="catalytic activity">
    <reaction evidence="1">
        <text>[protein]-peptidylproline (omega=180) = [protein]-peptidylproline (omega=0)</text>
        <dbReference type="Rhea" id="RHEA:16237"/>
        <dbReference type="Rhea" id="RHEA-COMP:10747"/>
        <dbReference type="Rhea" id="RHEA-COMP:10748"/>
        <dbReference type="ChEBI" id="CHEBI:83833"/>
        <dbReference type="ChEBI" id="CHEBI:83834"/>
        <dbReference type="EC" id="5.2.1.8"/>
    </reaction>
</comment>
<dbReference type="InterPro" id="IPR001179">
    <property type="entry name" value="PPIase_FKBP_dom"/>
</dbReference>
<dbReference type="GO" id="GO:0003755">
    <property type="term" value="F:peptidyl-prolyl cis-trans isomerase activity"/>
    <property type="evidence" value="ECO:0007669"/>
    <property type="project" value="UniProtKB-KW"/>
</dbReference>
<protein>
    <recommendedName>
        <fullName evidence="1">peptidylprolyl isomerase</fullName>
        <ecNumber evidence="1">5.2.1.8</ecNumber>
    </recommendedName>
</protein>
<feature type="chain" id="PRO_5041919071" description="peptidylprolyl isomerase" evidence="3">
    <location>
        <begin position="21"/>
        <end position="246"/>
    </location>
</feature>
<dbReference type="EMBL" id="CAKOGP040000202">
    <property type="protein sequence ID" value="CAJ1932053.1"/>
    <property type="molecule type" value="Genomic_DNA"/>
</dbReference>
<dbReference type="Gene3D" id="3.10.50.40">
    <property type="match status" value="1"/>
</dbReference>
<evidence type="ECO:0000256" key="3">
    <source>
        <dbReference type="SAM" id="SignalP"/>
    </source>
</evidence>
<feature type="region of interest" description="Disordered" evidence="2">
    <location>
        <begin position="22"/>
        <end position="49"/>
    </location>
</feature>
<keyword evidence="1" id="KW-0697">Rotamase</keyword>
<dbReference type="InterPro" id="IPR046357">
    <property type="entry name" value="PPIase_dom_sf"/>
</dbReference>
<evidence type="ECO:0000256" key="2">
    <source>
        <dbReference type="SAM" id="MobiDB-lite"/>
    </source>
</evidence>
<feature type="domain" description="PPIase FKBP-type" evidence="4">
    <location>
        <begin position="133"/>
        <end position="246"/>
    </location>
</feature>
<dbReference type="InterPro" id="IPR044208">
    <property type="entry name" value="FKBP19-like"/>
</dbReference>
<feature type="region of interest" description="Disordered" evidence="2">
    <location>
        <begin position="84"/>
        <end position="108"/>
    </location>
</feature>
<evidence type="ECO:0000313" key="5">
    <source>
        <dbReference type="EMBL" id="CAJ1932053.1"/>
    </source>
</evidence>
<evidence type="ECO:0000259" key="4">
    <source>
        <dbReference type="PROSITE" id="PS50059"/>
    </source>
</evidence>